<sequence length="451" mass="47080">MKRTTRAVAVSAAAALLLSACGGGSNTTETPSSTGDTASAGDAAENTAEDSAAETDVEAAPADDAESTEAPVRDANAELVIWADNDRAEALKEFAKQFGDEYGITTQVQVSTDVRAQFSQAHTVGQGPDIIVGAHDWLGEFVQNGSVAPVPLADDVQAQFVPESIEATKFDGQIYGVPYATENLALMRNTDLAPNVPATMEELVAHGAELVEAGDADAPMGAPVGLVGDAYHAFPWLDAYGGGIFGQNADGGWDASKVIIDSPETIKGAEKMAWLAEEKALNVNMDGTAMAAMFAEGRLPYMITGPWSTTGAAEAGINYAISPIPEFQDGGKPLPFLGVQMFYVSSDAKNPAMAQEFVNQYVPSADLQMAMYENAGERAPALLEALEEVSAKDEDLAGFSEAGKGAPPMPNIPQMASVWQPLGQATADIIGGDDVESRLKDAQKEIVANIG</sequence>
<dbReference type="PROSITE" id="PS51257">
    <property type="entry name" value="PROKAR_LIPOPROTEIN"/>
    <property type="match status" value="1"/>
</dbReference>
<dbReference type="Pfam" id="PF13416">
    <property type="entry name" value="SBP_bac_8"/>
    <property type="match status" value="1"/>
</dbReference>
<proteinExistence type="inferred from homology"/>
<feature type="compositionally biased region" description="Polar residues" evidence="5">
    <location>
        <begin position="26"/>
        <end position="37"/>
    </location>
</feature>
<evidence type="ECO:0000256" key="6">
    <source>
        <dbReference type="SAM" id="SignalP"/>
    </source>
</evidence>
<dbReference type="GO" id="GO:0015144">
    <property type="term" value="F:carbohydrate transmembrane transporter activity"/>
    <property type="evidence" value="ECO:0007669"/>
    <property type="project" value="InterPro"/>
</dbReference>
<evidence type="ECO:0000256" key="2">
    <source>
        <dbReference type="ARBA" id="ARBA00022448"/>
    </source>
</evidence>
<dbReference type="EMBL" id="BMEM01000004">
    <property type="protein sequence ID" value="GGF56284.1"/>
    <property type="molecule type" value="Genomic_DNA"/>
</dbReference>
<dbReference type="PANTHER" id="PTHR30061:SF50">
    <property type="entry name" value="MALTOSE_MALTODEXTRIN-BINDING PERIPLASMIC PROTEIN"/>
    <property type="match status" value="1"/>
</dbReference>
<keyword evidence="3" id="KW-0762">Sugar transport</keyword>
<gene>
    <name evidence="7" type="ORF">GCM10011366_25200</name>
</gene>
<evidence type="ECO:0000313" key="8">
    <source>
        <dbReference type="Proteomes" id="UP000605670"/>
    </source>
</evidence>
<dbReference type="InterPro" id="IPR006060">
    <property type="entry name" value="Maltose/Cyclodextrin-bd"/>
</dbReference>
<dbReference type="CDD" id="cd13586">
    <property type="entry name" value="PBP2_Maltose_binding_like"/>
    <property type="match status" value="1"/>
</dbReference>
<dbReference type="SUPFAM" id="SSF53850">
    <property type="entry name" value="Periplasmic binding protein-like II"/>
    <property type="match status" value="1"/>
</dbReference>
<keyword evidence="2" id="KW-0813">Transport</keyword>
<evidence type="ECO:0000313" key="7">
    <source>
        <dbReference type="EMBL" id="GGF56284.1"/>
    </source>
</evidence>
<comment type="caution">
    <text evidence="7">The sequence shown here is derived from an EMBL/GenBank/DDBJ whole genome shotgun (WGS) entry which is preliminary data.</text>
</comment>
<dbReference type="InterPro" id="IPR006059">
    <property type="entry name" value="SBP"/>
</dbReference>
<dbReference type="AlphaFoldDB" id="A0A917BRI8"/>
<dbReference type="RefSeq" id="WP_188431309.1">
    <property type="nucleotide sequence ID" value="NZ_BAABKH010000014.1"/>
</dbReference>
<reference evidence="7" key="1">
    <citation type="journal article" date="2014" name="Int. J. Syst. Evol. Microbiol.">
        <title>Complete genome sequence of Corynebacterium casei LMG S-19264T (=DSM 44701T), isolated from a smear-ripened cheese.</title>
        <authorList>
            <consortium name="US DOE Joint Genome Institute (JGI-PGF)"/>
            <person name="Walter F."/>
            <person name="Albersmeier A."/>
            <person name="Kalinowski J."/>
            <person name="Ruckert C."/>
        </authorList>
    </citation>
    <scope>NUCLEOTIDE SEQUENCE</scope>
    <source>
        <strain evidence="7">CGMCC 1.12160</strain>
    </source>
</reference>
<dbReference type="PRINTS" id="PR00181">
    <property type="entry name" value="MALTOSEBP"/>
</dbReference>
<dbReference type="GO" id="GO:0055052">
    <property type="term" value="C:ATP-binding cassette (ABC) transporter complex, substrate-binding subunit-containing"/>
    <property type="evidence" value="ECO:0007669"/>
    <property type="project" value="TreeGrafter"/>
</dbReference>
<comment type="similarity">
    <text evidence="1">Belongs to the bacterial solute-binding protein 1 family.</text>
</comment>
<reference evidence="7" key="2">
    <citation type="submission" date="2020-09" db="EMBL/GenBank/DDBJ databases">
        <authorList>
            <person name="Sun Q."/>
            <person name="Zhou Y."/>
        </authorList>
    </citation>
    <scope>NUCLEOTIDE SEQUENCE</scope>
    <source>
        <strain evidence="7">CGMCC 1.12160</strain>
    </source>
</reference>
<feature type="chain" id="PRO_5039568011" evidence="6">
    <location>
        <begin position="23"/>
        <end position="451"/>
    </location>
</feature>
<dbReference type="Proteomes" id="UP000605670">
    <property type="component" value="Unassembled WGS sequence"/>
</dbReference>
<keyword evidence="4 6" id="KW-0732">Signal</keyword>
<evidence type="ECO:0000256" key="5">
    <source>
        <dbReference type="SAM" id="MobiDB-lite"/>
    </source>
</evidence>
<accession>A0A917BRI8</accession>
<evidence type="ECO:0000256" key="3">
    <source>
        <dbReference type="ARBA" id="ARBA00022597"/>
    </source>
</evidence>
<name>A0A917BRI8_9MICO</name>
<protein>
    <submittedName>
        <fullName evidence="7">Sugar ABC transporter substrate-binding protein</fullName>
    </submittedName>
</protein>
<dbReference type="GO" id="GO:0015768">
    <property type="term" value="P:maltose transport"/>
    <property type="evidence" value="ECO:0007669"/>
    <property type="project" value="TreeGrafter"/>
</dbReference>
<organism evidence="7 8">
    <name type="scientific">Ornithinimicrobium tianjinense</name>
    <dbReference type="NCBI Taxonomy" id="1195761"/>
    <lineage>
        <taxon>Bacteria</taxon>
        <taxon>Bacillati</taxon>
        <taxon>Actinomycetota</taxon>
        <taxon>Actinomycetes</taxon>
        <taxon>Micrococcales</taxon>
        <taxon>Ornithinimicrobiaceae</taxon>
        <taxon>Ornithinimicrobium</taxon>
    </lineage>
</organism>
<feature type="compositionally biased region" description="Acidic residues" evidence="5">
    <location>
        <begin position="47"/>
        <end position="67"/>
    </location>
</feature>
<feature type="signal peptide" evidence="6">
    <location>
        <begin position="1"/>
        <end position="22"/>
    </location>
</feature>
<dbReference type="GO" id="GO:1901982">
    <property type="term" value="F:maltose binding"/>
    <property type="evidence" value="ECO:0007669"/>
    <property type="project" value="TreeGrafter"/>
</dbReference>
<dbReference type="PANTHER" id="PTHR30061">
    <property type="entry name" value="MALTOSE-BINDING PERIPLASMIC PROTEIN"/>
    <property type="match status" value="1"/>
</dbReference>
<dbReference type="GO" id="GO:0042956">
    <property type="term" value="P:maltodextrin transmembrane transport"/>
    <property type="evidence" value="ECO:0007669"/>
    <property type="project" value="TreeGrafter"/>
</dbReference>
<feature type="region of interest" description="Disordered" evidence="5">
    <location>
        <begin position="21"/>
        <end position="72"/>
    </location>
</feature>
<evidence type="ECO:0000256" key="1">
    <source>
        <dbReference type="ARBA" id="ARBA00008520"/>
    </source>
</evidence>
<evidence type="ECO:0000256" key="4">
    <source>
        <dbReference type="ARBA" id="ARBA00022729"/>
    </source>
</evidence>
<keyword evidence="8" id="KW-1185">Reference proteome</keyword>
<dbReference type="Gene3D" id="3.40.190.10">
    <property type="entry name" value="Periplasmic binding protein-like II"/>
    <property type="match status" value="2"/>
</dbReference>